<dbReference type="Proteomes" id="UP001189429">
    <property type="component" value="Unassembled WGS sequence"/>
</dbReference>
<evidence type="ECO:0000313" key="2">
    <source>
        <dbReference type="Proteomes" id="UP001189429"/>
    </source>
</evidence>
<proteinExistence type="predicted"/>
<dbReference type="EMBL" id="CAUYUJ010016831">
    <property type="protein sequence ID" value="CAK0869238.1"/>
    <property type="molecule type" value="Genomic_DNA"/>
</dbReference>
<gene>
    <name evidence="1" type="ORF">PCOR1329_LOCUS55659</name>
</gene>
<organism evidence="1 2">
    <name type="scientific">Prorocentrum cordatum</name>
    <dbReference type="NCBI Taxonomy" id="2364126"/>
    <lineage>
        <taxon>Eukaryota</taxon>
        <taxon>Sar</taxon>
        <taxon>Alveolata</taxon>
        <taxon>Dinophyceae</taxon>
        <taxon>Prorocentrales</taxon>
        <taxon>Prorocentraceae</taxon>
        <taxon>Prorocentrum</taxon>
    </lineage>
</organism>
<comment type="caution">
    <text evidence="1">The sequence shown here is derived from an EMBL/GenBank/DDBJ whole genome shotgun (WGS) entry which is preliminary data.</text>
</comment>
<reference evidence="1" key="1">
    <citation type="submission" date="2023-10" db="EMBL/GenBank/DDBJ databases">
        <authorList>
            <person name="Chen Y."/>
            <person name="Shah S."/>
            <person name="Dougan E. K."/>
            <person name="Thang M."/>
            <person name="Chan C."/>
        </authorList>
    </citation>
    <scope>NUCLEOTIDE SEQUENCE [LARGE SCALE GENOMIC DNA]</scope>
</reference>
<protein>
    <submittedName>
        <fullName evidence="1">Uncharacterized protein</fullName>
    </submittedName>
</protein>
<evidence type="ECO:0000313" key="1">
    <source>
        <dbReference type="EMBL" id="CAK0869238.1"/>
    </source>
</evidence>
<sequence>MEKQPSVEVMEELRDQAQTDTIRLTFDFSAMMDARSRLSVGKQTGEDGITVSMLKTLGFGNLQEICKMFSAIYEGREPTPKDWRRIVLTLIPKSEKITSLEDTRAIAVSSCLTKWYSLSLVVVLERFLAKNLDPE</sequence>
<feature type="non-terminal residue" evidence="1">
    <location>
        <position position="135"/>
    </location>
</feature>
<accession>A0ABN9VAN2</accession>
<keyword evidence="2" id="KW-1185">Reference proteome</keyword>
<name>A0ABN9VAN2_9DINO</name>